<dbReference type="RefSeq" id="XP_017787325.1">
    <property type="nucleotide sequence ID" value="XM_017931836.1"/>
</dbReference>
<feature type="region of interest" description="Disordered" evidence="1">
    <location>
        <begin position="385"/>
        <end position="405"/>
    </location>
</feature>
<protein>
    <submittedName>
        <fullName evidence="4">Uncharacterized protein LOC108570025</fullName>
    </submittedName>
</protein>
<keyword evidence="2" id="KW-0732">Signal</keyword>
<name>A0ABM1NKH5_NICVS</name>
<feature type="signal peptide" evidence="2">
    <location>
        <begin position="1"/>
        <end position="26"/>
    </location>
</feature>
<feature type="compositionally biased region" description="Polar residues" evidence="1">
    <location>
        <begin position="387"/>
        <end position="396"/>
    </location>
</feature>
<reference evidence="4" key="1">
    <citation type="submission" date="2025-08" db="UniProtKB">
        <authorList>
            <consortium name="RefSeq"/>
        </authorList>
    </citation>
    <scope>IDENTIFICATION</scope>
    <source>
        <tissue evidence="4">Whole Larva</tissue>
    </source>
</reference>
<proteinExistence type="predicted"/>
<sequence>MMDYFRKAAFLHAILVIACSLQPSLSLPAGSSDVHYEDTVKEVEDLIQADPSLPRLTRGEILEILDNITKEESDLGSRDQKSIMVVMPYSPDSERNEDMQDLYTKPPVTHIIGDSGEEKSKKKKAPKTPLQTVKTTKLLPVTTETTTKYVTRKPESSTKIVYVTEAPETTKKFERHPNHKYPDEDKIFAQSSTKRPYRVKSTTQKPATRPEYVYRTKTTTQKPISNQGLNIITAPTLIPEAAKLINKKPVASPALVDTMQLPEDFKNVLKNLDTLIKENPEYSAQYEALSPLPTNPPYVETTTANADLQNVANNLSPDMKELLMNFGLIPDLNKKKVPSVQTKPFQSASLDINPNSYVSFKPLPESTMGSSDDGMDEFLAKFGLGGKNSQRSQKAISAQKPKNELDKGQFNLDMIPDHLKGVLADIGIQGKRNDQKSIPLHHQKGPNPIDFDSSVDKNEYKRQQSTTTTEKPAEPQNGSMKDLEDSFGGSSDVVKETVDVTTEAPKRTGFYYLVDWNTFLDIDNQKGKRVNLRFQPTIGDPKRFLSVSVP</sequence>
<evidence type="ECO:0000313" key="3">
    <source>
        <dbReference type="Proteomes" id="UP000695000"/>
    </source>
</evidence>
<dbReference type="Proteomes" id="UP000695000">
    <property type="component" value="Unplaced"/>
</dbReference>
<organism evidence="3 4">
    <name type="scientific">Nicrophorus vespilloides</name>
    <name type="common">Boreal carrion beetle</name>
    <dbReference type="NCBI Taxonomy" id="110193"/>
    <lineage>
        <taxon>Eukaryota</taxon>
        <taxon>Metazoa</taxon>
        <taxon>Ecdysozoa</taxon>
        <taxon>Arthropoda</taxon>
        <taxon>Hexapoda</taxon>
        <taxon>Insecta</taxon>
        <taxon>Pterygota</taxon>
        <taxon>Neoptera</taxon>
        <taxon>Endopterygota</taxon>
        <taxon>Coleoptera</taxon>
        <taxon>Polyphaga</taxon>
        <taxon>Staphyliniformia</taxon>
        <taxon>Silphidae</taxon>
        <taxon>Nicrophorinae</taxon>
        <taxon>Nicrophorus</taxon>
    </lineage>
</organism>
<dbReference type="GeneID" id="108570025"/>
<evidence type="ECO:0000256" key="2">
    <source>
        <dbReference type="SAM" id="SignalP"/>
    </source>
</evidence>
<keyword evidence="3" id="KW-1185">Reference proteome</keyword>
<feature type="chain" id="PRO_5047198437" evidence="2">
    <location>
        <begin position="27"/>
        <end position="550"/>
    </location>
</feature>
<evidence type="ECO:0000256" key="1">
    <source>
        <dbReference type="SAM" id="MobiDB-lite"/>
    </source>
</evidence>
<feature type="region of interest" description="Disordered" evidence="1">
    <location>
        <begin position="110"/>
        <end position="130"/>
    </location>
</feature>
<feature type="region of interest" description="Disordered" evidence="1">
    <location>
        <begin position="436"/>
        <end position="490"/>
    </location>
</feature>
<dbReference type="PROSITE" id="PS51257">
    <property type="entry name" value="PROKAR_LIPOPROTEIN"/>
    <property type="match status" value="1"/>
</dbReference>
<accession>A0ABM1NKH5</accession>
<evidence type="ECO:0000313" key="4">
    <source>
        <dbReference type="RefSeq" id="XP_017787325.1"/>
    </source>
</evidence>
<gene>
    <name evidence="4" type="primary">LOC108570025</name>
</gene>